<name>A0A9Q0N9G5_9DIPT</name>
<feature type="domain" description="Cuticle protein CPCFC" evidence="1">
    <location>
        <begin position="22"/>
        <end position="38"/>
    </location>
</feature>
<dbReference type="OrthoDB" id="8186685at2759"/>
<comment type="caution">
    <text evidence="2">The sequence shown here is derived from an EMBL/GenBank/DDBJ whole genome shotgun (WGS) entry which is preliminary data.</text>
</comment>
<evidence type="ECO:0000313" key="2">
    <source>
        <dbReference type="EMBL" id="KAJ6645376.1"/>
    </source>
</evidence>
<dbReference type="Pfam" id="PF17223">
    <property type="entry name" value="CPCFC"/>
    <property type="match status" value="1"/>
</dbReference>
<sequence length="126" mass="13634">MSVLFVSVVAYVVAAPMEVGRYPANIDPALCPDYPICDLTLLFGIPPSMPEPLVPVSLPEVPISMPHAPPQNFYRPHEYPPGVHPSACPNFPFCNVSQIVLPLPGFSTRLYPPGVHPSACPNFPIC</sequence>
<proteinExistence type="predicted"/>
<gene>
    <name evidence="2" type="primary">CU01_0</name>
    <name evidence="2" type="ORF">Bhyg_00582</name>
</gene>
<organism evidence="2 3">
    <name type="scientific">Pseudolycoriella hygida</name>
    <dbReference type="NCBI Taxonomy" id="35572"/>
    <lineage>
        <taxon>Eukaryota</taxon>
        <taxon>Metazoa</taxon>
        <taxon>Ecdysozoa</taxon>
        <taxon>Arthropoda</taxon>
        <taxon>Hexapoda</taxon>
        <taxon>Insecta</taxon>
        <taxon>Pterygota</taxon>
        <taxon>Neoptera</taxon>
        <taxon>Endopterygota</taxon>
        <taxon>Diptera</taxon>
        <taxon>Nematocera</taxon>
        <taxon>Sciaroidea</taxon>
        <taxon>Sciaridae</taxon>
        <taxon>Pseudolycoriella</taxon>
    </lineage>
</organism>
<protein>
    <submittedName>
        <fullName evidence="2">Cuticle protein 1</fullName>
    </submittedName>
</protein>
<dbReference type="GO" id="GO:0042302">
    <property type="term" value="F:structural constituent of cuticle"/>
    <property type="evidence" value="ECO:0007669"/>
    <property type="project" value="InterPro"/>
</dbReference>
<evidence type="ECO:0000313" key="3">
    <source>
        <dbReference type="Proteomes" id="UP001151699"/>
    </source>
</evidence>
<dbReference type="EMBL" id="WJQU01000001">
    <property type="protein sequence ID" value="KAJ6645376.1"/>
    <property type="molecule type" value="Genomic_DNA"/>
</dbReference>
<dbReference type="InterPro" id="IPR033778">
    <property type="entry name" value="CPCFC"/>
</dbReference>
<dbReference type="Proteomes" id="UP001151699">
    <property type="component" value="Chromosome A"/>
</dbReference>
<accession>A0A9Q0N9G5</accession>
<reference evidence="2" key="1">
    <citation type="submission" date="2022-07" db="EMBL/GenBank/DDBJ databases">
        <authorList>
            <person name="Trinca V."/>
            <person name="Uliana J.V.C."/>
            <person name="Torres T.T."/>
            <person name="Ward R.J."/>
            <person name="Monesi N."/>
        </authorList>
    </citation>
    <scope>NUCLEOTIDE SEQUENCE</scope>
    <source>
        <strain evidence="2">HSMRA1968</strain>
        <tissue evidence="2">Whole embryos</tissue>
    </source>
</reference>
<keyword evidence="3" id="KW-1185">Reference proteome</keyword>
<evidence type="ECO:0000259" key="1">
    <source>
        <dbReference type="Pfam" id="PF17223"/>
    </source>
</evidence>
<dbReference type="AlphaFoldDB" id="A0A9Q0N9G5"/>